<proteinExistence type="predicted"/>
<keyword evidence="1" id="KW-1133">Transmembrane helix</keyword>
<gene>
    <name evidence="2" type="ORF">BpHYR1_017050</name>
</gene>
<keyword evidence="1" id="KW-0812">Transmembrane</keyword>
<protein>
    <submittedName>
        <fullName evidence="2">Uncharacterized protein</fullName>
    </submittedName>
</protein>
<dbReference type="AlphaFoldDB" id="A0A3M7P8Z9"/>
<reference evidence="2 3" key="1">
    <citation type="journal article" date="2018" name="Sci. Rep.">
        <title>Genomic signatures of local adaptation to the degree of environmental predictability in rotifers.</title>
        <authorList>
            <person name="Franch-Gras L."/>
            <person name="Hahn C."/>
            <person name="Garcia-Roger E.M."/>
            <person name="Carmona M.J."/>
            <person name="Serra M."/>
            <person name="Gomez A."/>
        </authorList>
    </citation>
    <scope>NUCLEOTIDE SEQUENCE [LARGE SCALE GENOMIC DNA]</scope>
    <source>
        <strain evidence="2">HYR1</strain>
    </source>
</reference>
<name>A0A3M7P8Z9_BRAPC</name>
<evidence type="ECO:0000313" key="3">
    <source>
        <dbReference type="Proteomes" id="UP000276133"/>
    </source>
</evidence>
<evidence type="ECO:0000256" key="1">
    <source>
        <dbReference type="SAM" id="Phobius"/>
    </source>
</evidence>
<organism evidence="2 3">
    <name type="scientific">Brachionus plicatilis</name>
    <name type="common">Marine rotifer</name>
    <name type="synonym">Brachionus muelleri</name>
    <dbReference type="NCBI Taxonomy" id="10195"/>
    <lineage>
        <taxon>Eukaryota</taxon>
        <taxon>Metazoa</taxon>
        <taxon>Spiralia</taxon>
        <taxon>Gnathifera</taxon>
        <taxon>Rotifera</taxon>
        <taxon>Eurotatoria</taxon>
        <taxon>Monogononta</taxon>
        <taxon>Pseudotrocha</taxon>
        <taxon>Ploima</taxon>
        <taxon>Brachionidae</taxon>
        <taxon>Brachionus</taxon>
    </lineage>
</organism>
<comment type="caution">
    <text evidence="2">The sequence shown here is derived from an EMBL/GenBank/DDBJ whole genome shotgun (WGS) entry which is preliminary data.</text>
</comment>
<evidence type="ECO:0000313" key="2">
    <source>
        <dbReference type="EMBL" id="RMZ95522.1"/>
    </source>
</evidence>
<dbReference type="EMBL" id="REGN01012386">
    <property type="protein sequence ID" value="RMZ95522.1"/>
    <property type="molecule type" value="Genomic_DNA"/>
</dbReference>
<keyword evidence="1" id="KW-0472">Membrane</keyword>
<accession>A0A3M7P8Z9</accession>
<dbReference type="Proteomes" id="UP000276133">
    <property type="component" value="Unassembled WGS sequence"/>
</dbReference>
<sequence length="75" mass="8825">MICHDIEVCDLDLKLQFAVKCEICEDRLKPFCSICFQTCIKLYKRVRIKLYRISNSIVFILFIYILSVSSSVQNL</sequence>
<keyword evidence="3" id="KW-1185">Reference proteome</keyword>
<feature type="transmembrane region" description="Helical" evidence="1">
    <location>
        <begin position="50"/>
        <end position="72"/>
    </location>
</feature>